<evidence type="ECO:0000313" key="9">
    <source>
        <dbReference type="Proteomes" id="UP000734218"/>
    </source>
</evidence>
<dbReference type="Proteomes" id="UP000734218">
    <property type="component" value="Unassembled WGS sequence"/>
</dbReference>
<dbReference type="InterPro" id="IPR002295">
    <property type="entry name" value="N4/N6-MTase_EcoPI_Mod-like"/>
</dbReference>
<accession>A0ABX0XPP5</accession>
<organism evidence="8 9">
    <name type="scientific">Sphingomonas jejuensis</name>
    <dbReference type="NCBI Taxonomy" id="904715"/>
    <lineage>
        <taxon>Bacteria</taxon>
        <taxon>Pseudomonadati</taxon>
        <taxon>Pseudomonadota</taxon>
        <taxon>Alphaproteobacteria</taxon>
        <taxon>Sphingomonadales</taxon>
        <taxon>Sphingomonadaceae</taxon>
        <taxon>Sphingomonas</taxon>
    </lineage>
</organism>
<dbReference type="SUPFAM" id="SSF53335">
    <property type="entry name" value="S-adenosyl-L-methionine-dependent methyltransferases"/>
    <property type="match status" value="1"/>
</dbReference>
<keyword evidence="4" id="KW-0808">Transferase</keyword>
<comment type="similarity">
    <text evidence="1">Belongs to the N(4)/N(6)-methyltransferase family.</text>
</comment>
<keyword evidence="3 8" id="KW-0489">Methyltransferase</keyword>
<reference evidence="8 9" key="1">
    <citation type="submission" date="2020-03" db="EMBL/GenBank/DDBJ databases">
        <title>Genomic Encyclopedia of Type Strains, Phase IV (KMG-IV): sequencing the most valuable type-strain genomes for metagenomic binning, comparative biology and taxonomic classification.</title>
        <authorList>
            <person name="Goeker M."/>
        </authorList>
    </citation>
    <scope>NUCLEOTIDE SEQUENCE [LARGE SCALE GENOMIC DNA]</scope>
    <source>
        <strain evidence="8 9">DSM 27651</strain>
    </source>
</reference>
<dbReference type="EMBL" id="JAATJE010000002">
    <property type="protein sequence ID" value="NJC34640.1"/>
    <property type="molecule type" value="Genomic_DNA"/>
</dbReference>
<evidence type="ECO:0000256" key="3">
    <source>
        <dbReference type="ARBA" id="ARBA00022603"/>
    </source>
</evidence>
<dbReference type="InterPro" id="IPR002941">
    <property type="entry name" value="DNA_methylase_N4/N6"/>
</dbReference>
<proteinExistence type="inferred from homology"/>
<sequence length="350" mass="39582">MTNRLFYGDNLDVLREHVASESVDLVYLDPPFNSNANYNILFKSPAGTQADAQIEAFEDTWHWNDTAEDAFDQVARSGNSKAFDLLNAMRSFLGENDVMAYLSMMAIRLVELHRVLKPTGSLYLHCDPTASHYLKLLLDGVFGADNWLNEVIWRRTGSHNNAKRFGPVHDVIHFYRKSAAYRHRPVFRPYTRGHVESYFKKEDRRGYFWTNSIHGAGTRNGESGKVWRGYDPTAAKRHWAVPSDLVTALGVDPDLPQHAKLDALADLGVIDFPPVGSGALPTYRQYLDRSPGLLLQDIWAYQPHTRGTLHGSQEGIDEDVRWLTAQGDEERLGYPTQKPIGLLERIIAAS</sequence>
<evidence type="ECO:0000256" key="5">
    <source>
        <dbReference type="ARBA" id="ARBA00022691"/>
    </source>
</evidence>
<keyword evidence="5" id="KW-0949">S-adenosyl-L-methionine</keyword>
<dbReference type="PRINTS" id="PR00506">
    <property type="entry name" value="D21N6MTFRASE"/>
</dbReference>
<feature type="domain" description="DNA methylase N-4/N-6" evidence="7">
    <location>
        <begin position="23"/>
        <end position="350"/>
    </location>
</feature>
<dbReference type="PROSITE" id="PS00092">
    <property type="entry name" value="N6_MTASE"/>
    <property type="match status" value="1"/>
</dbReference>
<comment type="catalytic activity">
    <reaction evidence="6">
        <text>a 2'-deoxyadenosine in DNA + S-adenosyl-L-methionine = an N(6)-methyl-2'-deoxyadenosine in DNA + S-adenosyl-L-homocysteine + H(+)</text>
        <dbReference type="Rhea" id="RHEA:15197"/>
        <dbReference type="Rhea" id="RHEA-COMP:12418"/>
        <dbReference type="Rhea" id="RHEA-COMP:12419"/>
        <dbReference type="ChEBI" id="CHEBI:15378"/>
        <dbReference type="ChEBI" id="CHEBI:57856"/>
        <dbReference type="ChEBI" id="CHEBI:59789"/>
        <dbReference type="ChEBI" id="CHEBI:90615"/>
        <dbReference type="ChEBI" id="CHEBI:90616"/>
        <dbReference type="EC" id="2.1.1.72"/>
    </reaction>
</comment>
<evidence type="ECO:0000256" key="6">
    <source>
        <dbReference type="ARBA" id="ARBA00047942"/>
    </source>
</evidence>
<comment type="caution">
    <text evidence="8">The sequence shown here is derived from an EMBL/GenBank/DDBJ whole genome shotgun (WGS) entry which is preliminary data.</text>
</comment>
<evidence type="ECO:0000256" key="1">
    <source>
        <dbReference type="ARBA" id="ARBA00006594"/>
    </source>
</evidence>
<dbReference type="EC" id="2.1.1.72" evidence="2"/>
<evidence type="ECO:0000256" key="4">
    <source>
        <dbReference type="ARBA" id="ARBA00022679"/>
    </source>
</evidence>
<evidence type="ECO:0000256" key="2">
    <source>
        <dbReference type="ARBA" id="ARBA00011900"/>
    </source>
</evidence>
<dbReference type="Pfam" id="PF01555">
    <property type="entry name" value="N6_N4_Mtase"/>
    <property type="match status" value="1"/>
</dbReference>
<protein>
    <recommendedName>
        <fullName evidence="2">site-specific DNA-methyltransferase (adenine-specific)</fullName>
        <ecNumber evidence="2">2.1.1.72</ecNumber>
    </recommendedName>
</protein>
<dbReference type="InterPro" id="IPR029063">
    <property type="entry name" value="SAM-dependent_MTases_sf"/>
</dbReference>
<dbReference type="InterPro" id="IPR002052">
    <property type="entry name" value="DNA_methylase_N6_adenine_CS"/>
</dbReference>
<keyword evidence="9" id="KW-1185">Reference proteome</keyword>
<dbReference type="GO" id="GO:0032259">
    <property type="term" value="P:methylation"/>
    <property type="evidence" value="ECO:0007669"/>
    <property type="project" value="UniProtKB-KW"/>
</dbReference>
<dbReference type="GO" id="GO:0008168">
    <property type="term" value="F:methyltransferase activity"/>
    <property type="evidence" value="ECO:0007669"/>
    <property type="project" value="UniProtKB-KW"/>
</dbReference>
<name>A0ABX0XPP5_9SPHN</name>
<dbReference type="Gene3D" id="3.40.50.150">
    <property type="entry name" value="Vaccinia Virus protein VP39"/>
    <property type="match status" value="1"/>
</dbReference>
<evidence type="ECO:0000259" key="7">
    <source>
        <dbReference type="Pfam" id="PF01555"/>
    </source>
</evidence>
<evidence type="ECO:0000313" key="8">
    <source>
        <dbReference type="EMBL" id="NJC34640.1"/>
    </source>
</evidence>
<gene>
    <name evidence="8" type="ORF">GGR88_002154</name>
</gene>